<proteinExistence type="predicted"/>
<sequence>MTESPADEPMPDDPRLKKHQEFIAGWSGEGGIPSGQVIMRVDGMVAGFHWGVLDGLMKFAKNAEEELDAAVDSGSEPRLEFQWRGRDTSEYVIHNGANQKGYIRFSDKRILRVEGEANLSFVGKVSFAGYQVPAEAAHVLAEWTEYHPEQTTDAEMQESGSDSPPAPPLPTDIEGLLGRHFAALKEGYDASLAKLVTIVLELKGTVEKLSAQNGELLVRLKGLEAKNPRTTTVSHGVTQTSPRPGREFGHPGAARTPAPTRNGNGGNAGSSTCCDEVETQTLRAHAGPSDALVSVRPTPGTRDALALSAPRDEAEAKEGWKKVERKKRRRPSGRTVAQSAGKSVPSWAQVAGDGAVCFNFYIGGGAGNTKPRTARRPQGGKKKEKGKGKEKEQRAPRV</sequence>
<gene>
    <name evidence="2" type="ORF">FN846DRAFT_986427</name>
</gene>
<dbReference type="Proteomes" id="UP000326924">
    <property type="component" value="Unassembled WGS sequence"/>
</dbReference>
<feature type="region of interest" description="Disordered" evidence="1">
    <location>
        <begin position="228"/>
        <end position="346"/>
    </location>
</feature>
<protein>
    <submittedName>
        <fullName evidence="2">Uncharacterized protein</fullName>
    </submittedName>
</protein>
<feature type="compositionally biased region" description="Basic residues" evidence="1">
    <location>
        <begin position="372"/>
        <end position="386"/>
    </location>
</feature>
<evidence type="ECO:0000256" key="1">
    <source>
        <dbReference type="SAM" id="MobiDB-lite"/>
    </source>
</evidence>
<accession>A0A5J5ET10</accession>
<keyword evidence="3" id="KW-1185">Reference proteome</keyword>
<dbReference type="EMBL" id="VXIS01000128">
    <property type="protein sequence ID" value="KAA8902689.1"/>
    <property type="molecule type" value="Genomic_DNA"/>
</dbReference>
<organism evidence="2 3">
    <name type="scientific">Sphaerosporella brunnea</name>
    <dbReference type="NCBI Taxonomy" id="1250544"/>
    <lineage>
        <taxon>Eukaryota</taxon>
        <taxon>Fungi</taxon>
        <taxon>Dikarya</taxon>
        <taxon>Ascomycota</taxon>
        <taxon>Pezizomycotina</taxon>
        <taxon>Pezizomycetes</taxon>
        <taxon>Pezizales</taxon>
        <taxon>Pyronemataceae</taxon>
        <taxon>Sphaerosporella</taxon>
    </lineage>
</organism>
<evidence type="ECO:0000313" key="3">
    <source>
        <dbReference type="Proteomes" id="UP000326924"/>
    </source>
</evidence>
<feature type="compositionally biased region" description="Basic residues" evidence="1">
    <location>
        <begin position="323"/>
        <end position="332"/>
    </location>
</feature>
<dbReference type="InParanoid" id="A0A5J5ET10"/>
<comment type="caution">
    <text evidence="2">The sequence shown here is derived from an EMBL/GenBank/DDBJ whole genome shotgun (WGS) entry which is preliminary data.</text>
</comment>
<feature type="compositionally biased region" description="Basic and acidic residues" evidence="1">
    <location>
        <begin position="310"/>
        <end position="322"/>
    </location>
</feature>
<feature type="region of interest" description="Disordered" evidence="1">
    <location>
        <begin position="362"/>
        <end position="398"/>
    </location>
</feature>
<evidence type="ECO:0000313" key="2">
    <source>
        <dbReference type="EMBL" id="KAA8902689.1"/>
    </source>
</evidence>
<feature type="region of interest" description="Disordered" evidence="1">
    <location>
        <begin position="151"/>
        <end position="170"/>
    </location>
</feature>
<feature type="compositionally biased region" description="Polar residues" evidence="1">
    <location>
        <begin position="151"/>
        <end position="162"/>
    </location>
</feature>
<name>A0A5J5ET10_9PEZI</name>
<dbReference type="AlphaFoldDB" id="A0A5J5ET10"/>
<feature type="compositionally biased region" description="Polar residues" evidence="1">
    <location>
        <begin position="228"/>
        <end position="242"/>
    </location>
</feature>
<reference evidence="2 3" key="1">
    <citation type="submission" date="2019-09" db="EMBL/GenBank/DDBJ databases">
        <title>Draft genome of the ectomycorrhizal ascomycete Sphaerosporella brunnea.</title>
        <authorList>
            <consortium name="DOE Joint Genome Institute"/>
            <person name="Benucci G.M."/>
            <person name="Marozzi G."/>
            <person name="Antonielli L."/>
            <person name="Sanchez S."/>
            <person name="Marco P."/>
            <person name="Wang X."/>
            <person name="Falini L.B."/>
            <person name="Barry K."/>
            <person name="Haridas S."/>
            <person name="Lipzen A."/>
            <person name="Labutti K."/>
            <person name="Grigoriev I.V."/>
            <person name="Murat C."/>
            <person name="Martin F."/>
            <person name="Albertini E."/>
            <person name="Donnini D."/>
            <person name="Bonito G."/>
        </authorList>
    </citation>
    <scope>NUCLEOTIDE SEQUENCE [LARGE SCALE GENOMIC DNA]</scope>
    <source>
        <strain evidence="2 3">Sb_GMNB300</strain>
    </source>
</reference>
<feature type="compositionally biased region" description="Basic and acidic residues" evidence="1">
    <location>
        <begin position="387"/>
        <end position="398"/>
    </location>
</feature>